<dbReference type="Gramene" id="TVT98091">
    <property type="protein sequence ID" value="TVT98091"/>
    <property type="gene ID" value="EJB05_56633"/>
</dbReference>
<dbReference type="Gene3D" id="3.80.10.10">
    <property type="entry name" value="Ribonuclease Inhibitor"/>
    <property type="match status" value="1"/>
</dbReference>
<sequence length="941" mass="106922">MAQQAVFSVLERASMFAIDEAKFLLGVYEKVESAKMRLMQMQGFLKDVDDKMLKGGAAARGLVSQIRGVAYEVEDIMDSANILMKENEPKTSTKVAIRKYACFPVYLTHLHKLGARIDSANAKMTEILDDFQKLNIAAAAITQDYTIEDDATQQWRTVHPDFDEDVDVIGFDDQIEQIRNDLLDSENKNLTVVSIVGPGGAGKSTMAKKVYGLAAVHFEVHAWITVSQRPITLDIFKEMASRLIPSDVLEKLIKGIAMLEKSHKELKDLNHRQTMTLLYDFLSKKRYLIVLDDVWQGDAWDAIRPIFSDVKNSSRIVLTTRKQAVAQHPNARKKIYKPRKLATEESVQLLLSIALPEYNLVDGGYNATAARQNLAELQKLGEDLAVKCDGLPLAVSVVGGYLYRNLDVAEWKRLTSSMDWQDMISTEKGIGDVLNLSYYDMPSYLKSCFMCTIAFPTDSLIDVQVLARLWVAEGFIHYVRGHTREEIAIKYVEELVQRCMIQVEERACSGKITVIRVHDILRNWGIRQARIEGFMKDCYSAPEIAAPYSEEEVEAYRMVLHGFRETRFVASMRKLRSLLAFSLQTEEVDKSLQDLHRLRVLYLHSLECEVHLPREIGRMRYLRYLGFGGTGTYHLPSSVGDLLSLETLDATGGRIHHIPASLWKIPALKQVHISRARGWSVPRISLQSNVHAIVLSSISDLHTRSARESNYVLEAWRIMEATKRQLSEDKNPNLSCCFGMTYDMKVTGNQMDIVGKCEADLRFPNDFPDFDKTDNITVLKIRCAKLLNNDQKMLELSRMKFLMVLEIGEQSCTEVVLTCPGGSFQCLVQLILYDLAVKDWKLGHDSMIRLRELTICKCPNLSYLPEELLLLPHLSKLELIEMPTSCYEQDMVAWELTEKGCHVFKSTELKDFHRLDLPVASLMKVEWPQHAKQASFGPQLV</sequence>
<dbReference type="PANTHER" id="PTHR23155:SF1185">
    <property type="entry name" value="DISEASE RESISTANCE RPP8-LIKE PROTEIN 3-RELATED"/>
    <property type="match status" value="1"/>
</dbReference>
<dbReference type="InterPro" id="IPR036388">
    <property type="entry name" value="WH-like_DNA-bd_sf"/>
</dbReference>
<keyword evidence="3" id="KW-0677">Repeat</keyword>
<gene>
    <name evidence="11" type="ORF">EJB05_56633</name>
</gene>
<dbReference type="Gene3D" id="1.20.5.4130">
    <property type="match status" value="1"/>
</dbReference>
<dbReference type="Gene3D" id="1.10.10.10">
    <property type="entry name" value="Winged helix-like DNA-binding domain superfamily/Winged helix DNA-binding domain"/>
    <property type="match status" value="1"/>
</dbReference>
<dbReference type="GO" id="GO:0002758">
    <property type="term" value="P:innate immune response-activating signaling pathway"/>
    <property type="evidence" value="ECO:0007669"/>
    <property type="project" value="UniProtKB-ARBA"/>
</dbReference>
<dbReference type="InterPro" id="IPR044974">
    <property type="entry name" value="Disease_R_plants"/>
</dbReference>
<dbReference type="Pfam" id="PF23598">
    <property type="entry name" value="LRR_14"/>
    <property type="match status" value="1"/>
</dbReference>
<evidence type="ECO:0000259" key="10">
    <source>
        <dbReference type="Pfam" id="PF23598"/>
    </source>
</evidence>
<dbReference type="InterPro" id="IPR038005">
    <property type="entry name" value="RX-like_CC"/>
</dbReference>
<dbReference type="FunFam" id="1.10.10.10:FF:000322">
    <property type="entry name" value="Probable disease resistance protein At1g63360"/>
    <property type="match status" value="1"/>
</dbReference>
<dbReference type="EMBL" id="RWGY01000903">
    <property type="protein sequence ID" value="TVT98091.1"/>
    <property type="molecule type" value="Genomic_DNA"/>
</dbReference>
<dbReference type="InterPro" id="IPR055414">
    <property type="entry name" value="LRR_R13L4/SHOC2-like"/>
</dbReference>
<keyword evidence="5" id="KW-0611">Plant defense</keyword>
<reference evidence="11 12" key="1">
    <citation type="journal article" date="2019" name="Sci. Rep.">
        <title>A high-quality genome of Eragrostis curvula grass provides insights into Poaceae evolution and supports new strategies to enhance forage quality.</title>
        <authorList>
            <person name="Carballo J."/>
            <person name="Santos B.A.C.M."/>
            <person name="Zappacosta D."/>
            <person name="Garbus I."/>
            <person name="Selva J.P."/>
            <person name="Gallo C.A."/>
            <person name="Diaz A."/>
            <person name="Albertini E."/>
            <person name="Caccamo M."/>
            <person name="Echenique V."/>
        </authorList>
    </citation>
    <scope>NUCLEOTIDE SEQUENCE [LARGE SCALE GENOMIC DNA]</scope>
    <source>
        <strain evidence="12">cv. Victoria</strain>
        <tissue evidence="11">Leaf</tissue>
    </source>
</reference>
<dbReference type="Gene3D" id="3.40.50.300">
    <property type="entry name" value="P-loop containing nucleotide triphosphate hydrolases"/>
    <property type="match status" value="1"/>
</dbReference>
<protein>
    <recommendedName>
        <fullName evidence="13">NB-ARC domain-containing protein</fullName>
    </recommendedName>
</protein>
<dbReference type="InterPro" id="IPR027417">
    <property type="entry name" value="P-loop_NTPase"/>
</dbReference>
<dbReference type="OrthoDB" id="597327at2759"/>
<comment type="similarity">
    <text evidence="1">Belongs to the disease resistance NB-LRR family.</text>
</comment>
<evidence type="ECO:0000256" key="6">
    <source>
        <dbReference type="ARBA" id="ARBA00023054"/>
    </source>
</evidence>
<feature type="domain" description="Disease resistance N-terminal" evidence="8">
    <location>
        <begin position="5"/>
        <end position="90"/>
    </location>
</feature>
<dbReference type="FunFam" id="3.40.50.300:FF:001091">
    <property type="entry name" value="Probable disease resistance protein At1g61300"/>
    <property type="match status" value="1"/>
</dbReference>
<dbReference type="InterPro" id="IPR042197">
    <property type="entry name" value="Apaf_helical"/>
</dbReference>
<dbReference type="CDD" id="cd14798">
    <property type="entry name" value="RX-CC_like"/>
    <property type="match status" value="1"/>
</dbReference>
<evidence type="ECO:0000256" key="3">
    <source>
        <dbReference type="ARBA" id="ARBA00022737"/>
    </source>
</evidence>
<dbReference type="PANTHER" id="PTHR23155">
    <property type="entry name" value="DISEASE RESISTANCE PROTEIN RP"/>
    <property type="match status" value="1"/>
</dbReference>
<evidence type="ECO:0000313" key="11">
    <source>
        <dbReference type="EMBL" id="TVT98091.1"/>
    </source>
</evidence>
<dbReference type="Pfam" id="PF00931">
    <property type="entry name" value="NB-ARC"/>
    <property type="match status" value="1"/>
</dbReference>
<evidence type="ECO:0000259" key="9">
    <source>
        <dbReference type="Pfam" id="PF23559"/>
    </source>
</evidence>
<dbReference type="InterPro" id="IPR041118">
    <property type="entry name" value="Rx_N"/>
</dbReference>
<accession>A0A5J9SFS7</accession>
<dbReference type="GO" id="GO:0042742">
    <property type="term" value="P:defense response to bacterium"/>
    <property type="evidence" value="ECO:0007669"/>
    <property type="project" value="UniProtKB-ARBA"/>
</dbReference>
<dbReference type="GO" id="GO:0009626">
    <property type="term" value="P:plant-type hypersensitive response"/>
    <property type="evidence" value="ECO:0007669"/>
    <property type="project" value="UniProtKB-ARBA"/>
</dbReference>
<evidence type="ECO:0000313" key="12">
    <source>
        <dbReference type="Proteomes" id="UP000324897"/>
    </source>
</evidence>
<evidence type="ECO:0008006" key="13">
    <source>
        <dbReference type="Google" id="ProtNLM"/>
    </source>
</evidence>
<feature type="domain" description="NB-ARC" evidence="7">
    <location>
        <begin position="172"/>
        <end position="355"/>
    </location>
</feature>
<dbReference type="Pfam" id="PF23559">
    <property type="entry name" value="WHD_DRP"/>
    <property type="match status" value="1"/>
</dbReference>
<dbReference type="InterPro" id="IPR002182">
    <property type="entry name" value="NB-ARC"/>
</dbReference>
<dbReference type="AlphaFoldDB" id="A0A5J9SFS7"/>
<feature type="non-terminal residue" evidence="11">
    <location>
        <position position="1"/>
    </location>
</feature>
<feature type="domain" description="Disease resistance protein winged helix" evidence="9">
    <location>
        <begin position="455"/>
        <end position="522"/>
    </location>
</feature>
<keyword evidence="4" id="KW-0547">Nucleotide-binding</keyword>
<evidence type="ECO:0000259" key="8">
    <source>
        <dbReference type="Pfam" id="PF18052"/>
    </source>
</evidence>
<dbReference type="SUPFAM" id="SSF52058">
    <property type="entry name" value="L domain-like"/>
    <property type="match status" value="1"/>
</dbReference>
<dbReference type="PRINTS" id="PR00364">
    <property type="entry name" value="DISEASERSIST"/>
</dbReference>
<keyword evidence="2" id="KW-0433">Leucine-rich repeat</keyword>
<dbReference type="Proteomes" id="UP000324897">
    <property type="component" value="Unassembled WGS sequence"/>
</dbReference>
<keyword evidence="6" id="KW-0175">Coiled coil</keyword>
<feature type="domain" description="Disease resistance R13L4/SHOC-2-like LRR" evidence="10">
    <location>
        <begin position="574"/>
        <end position="676"/>
    </location>
</feature>
<evidence type="ECO:0000256" key="4">
    <source>
        <dbReference type="ARBA" id="ARBA00022741"/>
    </source>
</evidence>
<dbReference type="SUPFAM" id="SSF52540">
    <property type="entry name" value="P-loop containing nucleoside triphosphate hydrolases"/>
    <property type="match status" value="1"/>
</dbReference>
<dbReference type="Gene3D" id="1.10.8.430">
    <property type="entry name" value="Helical domain of apoptotic protease-activating factors"/>
    <property type="match status" value="1"/>
</dbReference>
<name>A0A5J9SFS7_9POAL</name>
<dbReference type="Pfam" id="PF18052">
    <property type="entry name" value="Rx_N"/>
    <property type="match status" value="1"/>
</dbReference>
<comment type="caution">
    <text evidence="11">The sequence shown here is derived from an EMBL/GenBank/DDBJ whole genome shotgun (WGS) entry which is preliminary data.</text>
</comment>
<dbReference type="InterPro" id="IPR032675">
    <property type="entry name" value="LRR_dom_sf"/>
</dbReference>
<proteinExistence type="inferred from homology"/>
<evidence type="ECO:0000256" key="5">
    <source>
        <dbReference type="ARBA" id="ARBA00022821"/>
    </source>
</evidence>
<dbReference type="GO" id="GO:0043531">
    <property type="term" value="F:ADP binding"/>
    <property type="evidence" value="ECO:0007669"/>
    <property type="project" value="InterPro"/>
</dbReference>
<dbReference type="InterPro" id="IPR058922">
    <property type="entry name" value="WHD_DRP"/>
</dbReference>
<keyword evidence="12" id="KW-1185">Reference proteome</keyword>
<evidence type="ECO:0000256" key="2">
    <source>
        <dbReference type="ARBA" id="ARBA00022614"/>
    </source>
</evidence>
<evidence type="ECO:0000259" key="7">
    <source>
        <dbReference type="Pfam" id="PF00931"/>
    </source>
</evidence>
<organism evidence="11 12">
    <name type="scientific">Eragrostis curvula</name>
    <name type="common">weeping love grass</name>
    <dbReference type="NCBI Taxonomy" id="38414"/>
    <lineage>
        <taxon>Eukaryota</taxon>
        <taxon>Viridiplantae</taxon>
        <taxon>Streptophyta</taxon>
        <taxon>Embryophyta</taxon>
        <taxon>Tracheophyta</taxon>
        <taxon>Spermatophyta</taxon>
        <taxon>Magnoliopsida</taxon>
        <taxon>Liliopsida</taxon>
        <taxon>Poales</taxon>
        <taxon>Poaceae</taxon>
        <taxon>PACMAD clade</taxon>
        <taxon>Chloridoideae</taxon>
        <taxon>Eragrostideae</taxon>
        <taxon>Eragrostidinae</taxon>
        <taxon>Eragrostis</taxon>
    </lineage>
</organism>
<evidence type="ECO:0000256" key="1">
    <source>
        <dbReference type="ARBA" id="ARBA00008894"/>
    </source>
</evidence>